<keyword evidence="2" id="KW-1185">Reference proteome</keyword>
<reference evidence="2" key="1">
    <citation type="submission" date="2014-03" db="EMBL/GenBank/DDBJ databases">
        <authorList>
            <person name="Aksoy S."/>
            <person name="Warren W."/>
            <person name="Wilson R.K."/>
        </authorList>
    </citation>
    <scope>NUCLEOTIDE SEQUENCE [LARGE SCALE GENOMIC DNA]</scope>
    <source>
        <strain evidence="2">IAEA</strain>
    </source>
</reference>
<dbReference type="VEuPathDB" id="VectorBase:GPAI007014"/>
<accession>A0A1A9Z8K4</accession>
<sequence length="241" mass="27316">MANYKKHTSSLKGQNPPTSLDVTYFKCMMDQITVKLQLSMKELLNDALIALKSELKLSTKRMKIKVDSCEQRVGQIKDVMESGLVTMNSEINALDRMVNRSNFIVLEGLNDIPGTVIKKAKHFSVTIALHDINFVGYMKNNKTIMVTLNSIAIRDVLMGMYFKDVKVRPLYAVNWIDDPKFTKFAVAHTRQRSSCPAAGELDKTCADLHKKDRIVRFRIVNTIKPYVVLVLSDSNTTKLDL</sequence>
<evidence type="ECO:0000313" key="2">
    <source>
        <dbReference type="Proteomes" id="UP000092445"/>
    </source>
</evidence>
<dbReference type="Proteomes" id="UP000092445">
    <property type="component" value="Unassembled WGS sequence"/>
</dbReference>
<dbReference type="AlphaFoldDB" id="A0A1A9Z8K4"/>
<protein>
    <submittedName>
        <fullName evidence="1">Uncharacterized protein</fullName>
    </submittedName>
</protein>
<reference evidence="1" key="2">
    <citation type="submission" date="2020-05" db="UniProtKB">
        <authorList>
            <consortium name="EnsemblMetazoa"/>
        </authorList>
    </citation>
    <scope>IDENTIFICATION</scope>
    <source>
        <strain evidence="1">IAEA</strain>
    </source>
</reference>
<proteinExistence type="predicted"/>
<organism evidence="1 2">
    <name type="scientific">Glossina pallidipes</name>
    <name type="common">Tsetse fly</name>
    <dbReference type="NCBI Taxonomy" id="7398"/>
    <lineage>
        <taxon>Eukaryota</taxon>
        <taxon>Metazoa</taxon>
        <taxon>Ecdysozoa</taxon>
        <taxon>Arthropoda</taxon>
        <taxon>Hexapoda</taxon>
        <taxon>Insecta</taxon>
        <taxon>Pterygota</taxon>
        <taxon>Neoptera</taxon>
        <taxon>Endopterygota</taxon>
        <taxon>Diptera</taxon>
        <taxon>Brachycera</taxon>
        <taxon>Muscomorpha</taxon>
        <taxon>Hippoboscoidea</taxon>
        <taxon>Glossinidae</taxon>
        <taxon>Glossina</taxon>
    </lineage>
</organism>
<dbReference type="EnsemblMetazoa" id="GPAI007014-RA">
    <property type="protein sequence ID" value="GPAI007014-PA"/>
    <property type="gene ID" value="GPAI007014"/>
</dbReference>
<name>A0A1A9Z8K4_GLOPL</name>
<evidence type="ECO:0000313" key="1">
    <source>
        <dbReference type="EnsemblMetazoa" id="GPAI007014-PA"/>
    </source>
</evidence>